<dbReference type="InterPro" id="IPR027383">
    <property type="entry name" value="Znf_put"/>
</dbReference>
<evidence type="ECO:0000256" key="9">
    <source>
        <dbReference type="ARBA" id="ARBA00029829"/>
    </source>
</evidence>
<evidence type="ECO:0000256" key="1">
    <source>
        <dbReference type="ARBA" id="ARBA00004167"/>
    </source>
</evidence>
<comment type="subcellular location">
    <subcellularLocation>
        <location evidence="2">Cell membrane</location>
    </subcellularLocation>
    <subcellularLocation>
        <location evidence="1">Membrane</location>
        <topology evidence="1">Single-pass membrane protein</topology>
    </subcellularLocation>
</comment>
<evidence type="ECO:0000256" key="5">
    <source>
        <dbReference type="ARBA" id="ARBA00022989"/>
    </source>
</evidence>
<keyword evidence="4 11" id="KW-0812">Transmembrane</keyword>
<evidence type="ECO:0000256" key="4">
    <source>
        <dbReference type="ARBA" id="ARBA00022692"/>
    </source>
</evidence>
<accession>A0A101QSV5</accession>
<dbReference type="GeneID" id="91427947"/>
<dbReference type="GO" id="GO:0006417">
    <property type="term" value="P:regulation of translation"/>
    <property type="evidence" value="ECO:0007669"/>
    <property type="project" value="TreeGrafter"/>
</dbReference>
<keyword evidence="3" id="KW-1003">Cell membrane</keyword>
<dbReference type="PANTHER" id="PTHR37461">
    <property type="entry name" value="ANTI-SIGMA-K FACTOR RSKA"/>
    <property type="match status" value="1"/>
</dbReference>
<dbReference type="InterPro" id="IPR018764">
    <property type="entry name" value="RskA_C"/>
</dbReference>
<dbReference type="AlphaFoldDB" id="A0A101QSV5"/>
<dbReference type="Pfam" id="PF10099">
    <property type="entry name" value="RskA_C"/>
    <property type="match status" value="1"/>
</dbReference>
<dbReference type="Gene3D" id="1.10.10.1320">
    <property type="entry name" value="Anti-sigma factor, zinc-finger domain"/>
    <property type="match status" value="1"/>
</dbReference>
<dbReference type="EMBL" id="LMWS01000032">
    <property type="protein sequence ID" value="KUN35497.1"/>
    <property type="molecule type" value="Genomic_DNA"/>
</dbReference>
<evidence type="ECO:0000256" key="11">
    <source>
        <dbReference type="SAM" id="Phobius"/>
    </source>
</evidence>
<feature type="domain" description="Putative zinc-finger" evidence="13">
    <location>
        <begin position="8"/>
        <end position="38"/>
    </location>
</feature>
<dbReference type="STRING" id="68231.AQJ30_25570"/>
<organism evidence="14 15">
    <name type="scientific">Streptomyces longwoodensis</name>
    <dbReference type="NCBI Taxonomy" id="68231"/>
    <lineage>
        <taxon>Bacteria</taxon>
        <taxon>Bacillati</taxon>
        <taxon>Actinomycetota</taxon>
        <taxon>Actinomycetes</taxon>
        <taxon>Kitasatosporales</taxon>
        <taxon>Streptomycetaceae</taxon>
        <taxon>Streptomyces</taxon>
    </lineage>
</organism>
<evidence type="ECO:0000256" key="8">
    <source>
        <dbReference type="ARBA" id="ARBA00023163"/>
    </source>
</evidence>
<evidence type="ECO:0000256" key="2">
    <source>
        <dbReference type="ARBA" id="ARBA00004236"/>
    </source>
</evidence>
<evidence type="ECO:0000259" key="12">
    <source>
        <dbReference type="Pfam" id="PF10099"/>
    </source>
</evidence>
<sequence length="245" mass="25131">MTTEEDPHEALAAYVLHALPPAEEAAFETHLAGCATCRAELPALREVVAELAAAGSAPVPEHLRAATLEAITRVDQEGAVRPTRTAGRRKPALLLAASIAAAVLLAGTTAWQYTEAEHARTQAAQARSSSQALTDLLVAPDVTVHTAELADGARGAVAVSRGGRKAVFAAQGLPAPGSGRTYELWYAYGSGDLRPAGLVPGDARHAAHVLEGPPDDAVAVGITLEPASGSEQPTTKPLGIIPITS</sequence>
<keyword evidence="6" id="KW-0805">Transcription regulation</keyword>
<feature type="transmembrane region" description="Helical" evidence="11">
    <location>
        <begin position="92"/>
        <end position="113"/>
    </location>
</feature>
<evidence type="ECO:0000256" key="3">
    <source>
        <dbReference type="ARBA" id="ARBA00022475"/>
    </source>
</evidence>
<proteinExistence type="predicted"/>
<dbReference type="GO" id="GO:0016989">
    <property type="term" value="F:sigma factor antagonist activity"/>
    <property type="evidence" value="ECO:0007669"/>
    <property type="project" value="TreeGrafter"/>
</dbReference>
<protein>
    <recommendedName>
        <fullName evidence="10">Regulator of SigK</fullName>
    </recommendedName>
    <alternativeName>
        <fullName evidence="9">Sigma-K anti-sigma factor RskA</fullName>
    </alternativeName>
</protein>
<dbReference type="Pfam" id="PF13490">
    <property type="entry name" value="zf-HC2"/>
    <property type="match status" value="1"/>
</dbReference>
<dbReference type="Proteomes" id="UP000053271">
    <property type="component" value="Unassembled WGS sequence"/>
</dbReference>
<keyword evidence="7 11" id="KW-0472">Membrane</keyword>
<keyword evidence="8" id="KW-0804">Transcription</keyword>
<dbReference type="InterPro" id="IPR041916">
    <property type="entry name" value="Anti_sigma_zinc_sf"/>
</dbReference>
<name>A0A101QSV5_9ACTN</name>
<comment type="caution">
    <text evidence="14">The sequence shown here is derived from an EMBL/GenBank/DDBJ whole genome shotgun (WGS) entry which is preliminary data.</text>
</comment>
<dbReference type="PANTHER" id="PTHR37461:SF1">
    <property type="entry name" value="ANTI-SIGMA-K FACTOR RSKA"/>
    <property type="match status" value="1"/>
</dbReference>
<gene>
    <name evidence="14" type="ORF">AQJ30_25570</name>
</gene>
<feature type="domain" description="Anti-sigma K factor RskA C-terminal" evidence="12">
    <location>
        <begin position="97"/>
        <end position="237"/>
    </location>
</feature>
<evidence type="ECO:0000256" key="10">
    <source>
        <dbReference type="ARBA" id="ARBA00030803"/>
    </source>
</evidence>
<evidence type="ECO:0000313" key="15">
    <source>
        <dbReference type="Proteomes" id="UP000053271"/>
    </source>
</evidence>
<dbReference type="InterPro" id="IPR051474">
    <property type="entry name" value="Anti-sigma-K/W_factor"/>
</dbReference>
<reference evidence="14 15" key="1">
    <citation type="submission" date="2015-10" db="EMBL/GenBank/DDBJ databases">
        <title>Draft genome sequence of Streptomyces longwoodensis DSM 41677, type strain for the species Streptomyces longwoodensis.</title>
        <authorList>
            <person name="Ruckert C."/>
            <person name="Winkler A."/>
            <person name="Kalinowski J."/>
            <person name="Kampfer P."/>
            <person name="Glaeser S."/>
        </authorList>
    </citation>
    <scope>NUCLEOTIDE SEQUENCE [LARGE SCALE GENOMIC DNA]</scope>
    <source>
        <strain evidence="14 15">DSM 41677</strain>
    </source>
</reference>
<evidence type="ECO:0000256" key="6">
    <source>
        <dbReference type="ARBA" id="ARBA00023015"/>
    </source>
</evidence>
<evidence type="ECO:0000313" key="14">
    <source>
        <dbReference type="EMBL" id="KUN35497.1"/>
    </source>
</evidence>
<dbReference type="GO" id="GO:0005886">
    <property type="term" value="C:plasma membrane"/>
    <property type="evidence" value="ECO:0007669"/>
    <property type="project" value="UniProtKB-SubCell"/>
</dbReference>
<evidence type="ECO:0000259" key="13">
    <source>
        <dbReference type="Pfam" id="PF13490"/>
    </source>
</evidence>
<keyword evidence="5 11" id="KW-1133">Transmembrane helix</keyword>
<evidence type="ECO:0000256" key="7">
    <source>
        <dbReference type="ARBA" id="ARBA00023136"/>
    </source>
</evidence>
<dbReference type="RefSeq" id="WP_067238473.1">
    <property type="nucleotide sequence ID" value="NZ_KQ948558.1"/>
</dbReference>
<keyword evidence="15" id="KW-1185">Reference proteome</keyword>